<dbReference type="InterPro" id="IPR047016">
    <property type="entry name" value="RGS6/7/9/11"/>
</dbReference>
<dbReference type="SUPFAM" id="SSF48097">
    <property type="entry name" value="Regulator of G-protein signaling, RGS"/>
    <property type="match status" value="1"/>
</dbReference>
<dbReference type="GO" id="GO:0009968">
    <property type="term" value="P:negative regulation of signal transduction"/>
    <property type="evidence" value="ECO:0007669"/>
    <property type="project" value="UniProtKB-KW"/>
</dbReference>
<dbReference type="GO" id="GO:0005737">
    <property type="term" value="C:cytoplasm"/>
    <property type="evidence" value="ECO:0007669"/>
    <property type="project" value="TreeGrafter"/>
</dbReference>
<evidence type="ECO:0000313" key="3">
    <source>
        <dbReference type="EMBL" id="RZF34282.1"/>
    </source>
</evidence>
<dbReference type="GO" id="GO:0005096">
    <property type="term" value="F:GTPase activator activity"/>
    <property type="evidence" value="ECO:0007669"/>
    <property type="project" value="TreeGrafter"/>
</dbReference>
<dbReference type="PANTHER" id="PTHR45746">
    <property type="entry name" value="LP21163P"/>
    <property type="match status" value="1"/>
</dbReference>
<dbReference type="InterPro" id="IPR036305">
    <property type="entry name" value="RGS_sf"/>
</dbReference>
<keyword evidence="1" id="KW-0734">Signal transduction inhibitor</keyword>
<dbReference type="Proteomes" id="UP000291343">
    <property type="component" value="Unassembled WGS sequence"/>
</dbReference>
<evidence type="ECO:0000256" key="1">
    <source>
        <dbReference type="ARBA" id="ARBA00022700"/>
    </source>
</evidence>
<feature type="domain" description="RGS" evidence="2">
    <location>
        <begin position="16"/>
        <end position="66"/>
    </location>
</feature>
<dbReference type="GO" id="GO:0008277">
    <property type="term" value="P:regulation of G protein-coupled receptor signaling pathway"/>
    <property type="evidence" value="ECO:0007669"/>
    <property type="project" value="InterPro"/>
</dbReference>
<dbReference type="STRING" id="195883.A0A482WM34"/>
<dbReference type="AlphaFoldDB" id="A0A482WM34"/>
<dbReference type="Gene3D" id="1.10.167.10">
    <property type="entry name" value="Regulator of G-protein Signalling 4, domain 2"/>
    <property type="match status" value="1"/>
</dbReference>
<dbReference type="InParanoid" id="A0A482WM34"/>
<gene>
    <name evidence="3" type="ORF">LSTR_LSTR010256</name>
</gene>
<accession>A0A482WM34</accession>
<keyword evidence="4" id="KW-1185">Reference proteome</keyword>
<dbReference type="OrthoDB" id="196547at2759"/>
<dbReference type="Pfam" id="PF00615">
    <property type="entry name" value="RGS"/>
    <property type="match status" value="1"/>
</dbReference>
<comment type="caution">
    <text evidence="3">The sequence shown here is derived from an EMBL/GenBank/DDBJ whole genome shotgun (WGS) entry which is preliminary data.</text>
</comment>
<protein>
    <recommendedName>
        <fullName evidence="2">RGS domain-containing protein</fullName>
    </recommendedName>
</protein>
<evidence type="ECO:0000313" key="4">
    <source>
        <dbReference type="Proteomes" id="UP000291343"/>
    </source>
</evidence>
<dbReference type="GO" id="GO:0043005">
    <property type="term" value="C:neuron projection"/>
    <property type="evidence" value="ECO:0007669"/>
    <property type="project" value="TreeGrafter"/>
</dbReference>
<dbReference type="SMR" id="A0A482WM34"/>
<proteinExistence type="predicted"/>
<dbReference type="EMBL" id="QKKF02032163">
    <property type="protein sequence ID" value="RZF34282.1"/>
    <property type="molecule type" value="Genomic_DNA"/>
</dbReference>
<sequence>MTLILGVGAGAEGAAAQRDVQERVTEIWAEYLAPDASCPVNVDSHSHELTKRNMQHPDRWSFDTAAGKKLESVSSLQIKWKRAQLKKNRYAAKGFPDFPTCQHDKGALQCKSLTAQDIRTVPLNVLLGKGQNLSRQFHIEAFSDAAY</sequence>
<dbReference type="InterPro" id="IPR044926">
    <property type="entry name" value="RGS_subdomain_2"/>
</dbReference>
<name>A0A482WM34_LAOST</name>
<dbReference type="PANTHER" id="PTHR45746:SF6">
    <property type="entry name" value="LP21163P"/>
    <property type="match status" value="1"/>
</dbReference>
<reference evidence="3 4" key="1">
    <citation type="journal article" date="2017" name="Gigascience">
        <title>Genome sequence of the small brown planthopper, Laodelphax striatellus.</title>
        <authorList>
            <person name="Zhu J."/>
            <person name="Jiang F."/>
            <person name="Wang X."/>
            <person name="Yang P."/>
            <person name="Bao Y."/>
            <person name="Zhao W."/>
            <person name="Wang W."/>
            <person name="Lu H."/>
            <person name="Wang Q."/>
            <person name="Cui N."/>
            <person name="Li J."/>
            <person name="Chen X."/>
            <person name="Luo L."/>
            <person name="Yu J."/>
            <person name="Kang L."/>
            <person name="Cui F."/>
        </authorList>
    </citation>
    <scope>NUCLEOTIDE SEQUENCE [LARGE SCALE GENOMIC DNA]</scope>
    <source>
        <strain evidence="3">Lst14</strain>
    </source>
</reference>
<organism evidence="3 4">
    <name type="scientific">Laodelphax striatellus</name>
    <name type="common">Small brown planthopper</name>
    <name type="synonym">Delphax striatella</name>
    <dbReference type="NCBI Taxonomy" id="195883"/>
    <lineage>
        <taxon>Eukaryota</taxon>
        <taxon>Metazoa</taxon>
        <taxon>Ecdysozoa</taxon>
        <taxon>Arthropoda</taxon>
        <taxon>Hexapoda</taxon>
        <taxon>Insecta</taxon>
        <taxon>Pterygota</taxon>
        <taxon>Neoptera</taxon>
        <taxon>Paraneoptera</taxon>
        <taxon>Hemiptera</taxon>
        <taxon>Auchenorrhyncha</taxon>
        <taxon>Fulgoroidea</taxon>
        <taxon>Delphacidae</taxon>
        <taxon>Criomorphinae</taxon>
        <taxon>Laodelphax</taxon>
    </lineage>
</organism>
<dbReference type="InterPro" id="IPR016137">
    <property type="entry name" value="RGS"/>
</dbReference>
<evidence type="ECO:0000259" key="2">
    <source>
        <dbReference type="Pfam" id="PF00615"/>
    </source>
</evidence>